<dbReference type="CDD" id="cd02135">
    <property type="entry name" value="YdjA-like"/>
    <property type="match status" value="1"/>
</dbReference>
<dbReference type="SUPFAM" id="SSF55469">
    <property type="entry name" value="FMN-dependent nitroreductase-like"/>
    <property type="match status" value="1"/>
</dbReference>
<keyword evidence="7 8" id="KW-0520">NAD</keyword>
<name>A0ABW0U0U7_9BACL</name>
<evidence type="ECO:0000256" key="7">
    <source>
        <dbReference type="ARBA" id="ARBA00023027"/>
    </source>
</evidence>
<dbReference type="InterPro" id="IPR026021">
    <property type="entry name" value="YdjA-like"/>
</dbReference>
<keyword evidence="5 8" id="KW-0521">NADP</keyword>
<evidence type="ECO:0000256" key="6">
    <source>
        <dbReference type="ARBA" id="ARBA00023002"/>
    </source>
</evidence>
<keyword evidence="3 8" id="KW-0285">Flavoprotein</keyword>
<dbReference type="PANTHER" id="PTHR43821:SF1">
    <property type="entry name" value="NAD(P)H NITROREDUCTASE YDJA-RELATED"/>
    <property type="match status" value="1"/>
</dbReference>
<evidence type="ECO:0000256" key="1">
    <source>
        <dbReference type="ARBA" id="ARBA00001917"/>
    </source>
</evidence>
<proteinExistence type="inferred from homology"/>
<dbReference type="RefSeq" id="WP_381447331.1">
    <property type="nucleotide sequence ID" value="NZ_JBHSNP010000029.1"/>
</dbReference>
<dbReference type="PIRSF" id="PIRSF000232">
    <property type="entry name" value="YdjA"/>
    <property type="match status" value="1"/>
</dbReference>
<dbReference type="Pfam" id="PF00881">
    <property type="entry name" value="Nitroreductase"/>
    <property type="match status" value="1"/>
</dbReference>
<evidence type="ECO:0000256" key="8">
    <source>
        <dbReference type="PIRNR" id="PIRNR000232"/>
    </source>
</evidence>
<feature type="domain" description="Nitroreductase" evidence="9">
    <location>
        <begin position="13"/>
        <end position="168"/>
    </location>
</feature>
<dbReference type="PANTHER" id="PTHR43821">
    <property type="entry name" value="NAD(P)H NITROREDUCTASE YDJA-RELATED"/>
    <property type="match status" value="1"/>
</dbReference>
<evidence type="ECO:0000256" key="5">
    <source>
        <dbReference type="ARBA" id="ARBA00022857"/>
    </source>
</evidence>
<dbReference type="InterPro" id="IPR000415">
    <property type="entry name" value="Nitroreductase-like"/>
</dbReference>
<evidence type="ECO:0000313" key="11">
    <source>
        <dbReference type="Proteomes" id="UP001596071"/>
    </source>
</evidence>
<gene>
    <name evidence="10" type="ORF">ACFPTP_17165</name>
</gene>
<evidence type="ECO:0000313" key="10">
    <source>
        <dbReference type="EMBL" id="MFC5604971.1"/>
    </source>
</evidence>
<keyword evidence="6 8" id="KW-0560">Oxidoreductase</keyword>
<comment type="cofactor">
    <cofactor evidence="1 8">
        <name>FMN</name>
        <dbReference type="ChEBI" id="CHEBI:58210"/>
    </cofactor>
</comment>
<dbReference type="InterPro" id="IPR029479">
    <property type="entry name" value="Nitroreductase"/>
</dbReference>
<accession>A0ABW0U0U7</accession>
<evidence type="ECO:0000256" key="2">
    <source>
        <dbReference type="ARBA" id="ARBA00007118"/>
    </source>
</evidence>
<comment type="caution">
    <text evidence="10">The sequence shown here is derived from an EMBL/GenBank/DDBJ whole genome shotgun (WGS) entry which is preliminary data.</text>
</comment>
<dbReference type="EMBL" id="JBHSNP010000029">
    <property type="protein sequence ID" value="MFC5604971.1"/>
    <property type="molecule type" value="Genomic_DNA"/>
</dbReference>
<comment type="similarity">
    <text evidence="2 8">Belongs to the nitroreductase family.</text>
</comment>
<keyword evidence="4 8" id="KW-0288">FMN</keyword>
<evidence type="ECO:0000259" key="9">
    <source>
        <dbReference type="Pfam" id="PF00881"/>
    </source>
</evidence>
<protein>
    <recommendedName>
        <fullName evidence="8">Putative NAD(P)H nitroreductase</fullName>
        <ecNumber evidence="8">1.-.-.-</ecNumber>
    </recommendedName>
</protein>
<reference evidence="11" key="1">
    <citation type="journal article" date="2019" name="Int. J. Syst. Evol. Microbiol.">
        <title>The Global Catalogue of Microorganisms (GCM) 10K type strain sequencing project: providing services to taxonomists for standard genome sequencing and annotation.</title>
        <authorList>
            <consortium name="The Broad Institute Genomics Platform"/>
            <consortium name="The Broad Institute Genome Sequencing Center for Infectious Disease"/>
            <person name="Wu L."/>
            <person name="Ma J."/>
        </authorList>
    </citation>
    <scope>NUCLEOTIDE SEQUENCE [LARGE SCALE GENOMIC DNA]</scope>
    <source>
        <strain evidence="11">KACC 11299</strain>
    </source>
</reference>
<dbReference type="InterPro" id="IPR052530">
    <property type="entry name" value="NAD(P)H_nitroreductase"/>
</dbReference>
<evidence type="ECO:0000256" key="4">
    <source>
        <dbReference type="ARBA" id="ARBA00022643"/>
    </source>
</evidence>
<dbReference type="EC" id="1.-.-.-" evidence="8"/>
<keyword evidence="11" id="KW-1185">Reference proteome</keyword>
<organism evidence="10 11">
    <name type="scientific">Sporosarcina koreensis</name>
    <dbReference type="NCBI Taxonomy" id="334735"/>
    <lineage>
        <taxon>Bacteria</taxon>
        <taxon>Bacillati</taxon>
        <taxon>Bacillota</taxon>
        <taxon>Bacilli</taxon>
        <taxon>Bacillales</taxon>
        <taxon>Caryophanaceae</taxon>
        <taxon>Sporosarcina</taxon>
    </lineage>
</organism>
<dbReference type="Proteomes" id="UP001596071">
    <property type="component" value="Unassembled WGS sequence"/>
</dbReference>
<evidence type="ECO:0000256" key="3">
    <source>
        <dbReference type="ARBA" id="ARBA00022630"/>
    </source>
</evidence>
<dbReference type="Gene3D" id="3.40.109.10">
    <property type="entry name" value="NADH Oxidase"/>
    <property type="match status" value="1"/>
</dbReference>
<sequence length="197" mass="22880">MNEQALSVREAIIGRRSVKNFNGQPVDLENILSVLEDARWAPNHGLRNPWRFIVAANQEYVKFQDVLKEYGVPKWKELSEEDLEKQMKKFRAPGAVVFVVVKEDVRQKERLEDYAAASALIQNAMLLAWDQGIGTCWKTPPFIDNPKFREELGVKPGERIMSMLQFGYYDDIPKNRVRTPLEDLVTFYGMEDEQKEE</sequence>